<keyword evidence="4" id="KW-0720">Serine protease</keyword>
<name>A0A833JB64_9BACT</name>
<evidence type="ECO:0000313" key="8">
    <source>
        <dbReference type="EMBL" id="KAB8028615.1"/>
    </source>
</evidence>
<dbReference type="Pfam" id="PF00082">
    <property type="entry name" value="Peptidase_S8"/>
    <property type="match status" value="1"/>
</dbReference>
<dbReference type="InterPro" id="IPR000209">
    <property type="entry name" value="Peptidase_S8/S53_dom"/>
</dbReference>
<comment type="caution">
    <text evidence="8">The sequence shown here is derived from an EMBL/GenBank/DDBJ whole genome shotgun (WGS) entry which is preliminary data.</text>
</comment>
<dbReference type="PANTHER" id="PTHR43806">
    <property type="entry name" value="PEPTIDASE S8"/>
    <property type="match status" value="1"/>
</dbReference>
<protein>
    <submittedName>
        <fullName evidence="8">S8 family serine peptidase</fullName>
    </submittedName>
</protein>
<dbReference type="Gene3D" id="3.40.50.200">
    <property type="entry name" value="Peptidase S8/S53 domain"/>
    <property type="match status" value="1"/>
</dbReference>
<comment type="caution">
    <text evidence="5">Lacks conserved residue(s) required for the propagation of feature annotation.</text>
</comment>
<feature type="domain" description="Peptidase S8/S53" evidence="7">
    <location>
        <begin position="55"/>
        <end position="316"/>
    </location>
</feature>
<evidence type="ECO:0000259" key="7">
    <source>
        <dbReference type="Pfam" id="PF00082"/>
    </source>
</evidence>
<evidence type="ECO:0000256" key="5">
    <source>
        <dbReference type="PROSITE-ProRule" id="PRU01240"/>
    </source>
</evidence>
<accession>A0A833JB64</accession>
<dbReference type="InterPro" id="IPR036852">
    <property type="entry name" value="Peptidase_S8/S53_dom_sf"/>
</dbReference>
<sequence length="379" mass="42593">MMSNINNRILSLSFMSLVAFGIYPKLYAQSEHYSPEFFEFINFPKDYFYHNENHILVTVIDSVVQPLPNIELINTFNHTELKTHKKDLDDPNYIHGTAMASIIGAKLDSYEGKPFVGIFPGIPIINRAVIPRYNHETSFLNAIQAADLKGDEFILNISAADIGTKNATEWNELLKEIGKKDKILVIAAVGNDARNLNNISPSKQFWPAAYKPRKKEFIDSDPVIRVAALSFKTGKPRIYESAMGTGSRFGKGRVDIGAPGYNIPYLTPSSELKVGNGTSEATAIVSSIIAVMRSCSANNSAKYFKDLILETADQYEHLKDKITEGRVLNAGKAIEKACHRVRHRKMKELIESKRNLMTSDETQPAIPHNEFKRKVNWQK</sequence>
<comment type="similarity">
    <text evidence="1 5">Belongs to the peptidase S8 family.</text>
</comment>
<evidence type="ECO:0000256" key="4">
    <source>
        <dbReference type="ARBA" id="ARBA00022825"/>
    </source>
</evidence>
<evidence type="ECO:0000256" key="6">
    <source>
        <dbReference type="SAM" id="MobiDB-lite"/>
    </source>
</evidence>
<evidence type="ECO:0000313" key="9">
    <source>
        <dbReference type="Proteomes" id="UP000442694"/>
    </source>
</evidence>
<evidence type="ECO:0000256" key="1">
    <source>
        <dbReference type="ARBA" id="ARBA00011073"/>
    </source>
</evidence>
<dbReference type="GO" id="GO:0004252">
    <property type="term" value="F:serine-type endopeptidase activity"/>
    <property type="evidence" value="ECO:0007669"/>
    <property type="project" value="InterPro"/>
</dbReference>
<keyword evidence="2" id="KW-0645">Protease</keyword>
<dbReference type="GO" id="GO:0006508">
    <property type="term" value="P:proteolysis"/>
    <property type="evidence" value="ECO:0007669"/>
    <property type="project" value="UniProtKB-KW"/>
</dbReference>
<keyword evidence="9" id="KW-1185">Reference proteome</keyword>
<dbReference type="AlphaFoldDB" id="A0A833JB64"/>
<dbReference type="PROSITE" id="PS51892">
    <property type="entry name" value="SUBTILASE"/>
    <property type="match status" value="1"/>
</dbReference>
<feature type="region of interest" description="Disordered" evidence="6">
    <location>
        <begin position="359"/>
        <end position="379"/>
    </location>
</feature>
<dbReference type="CDD" id="cd00306">
    <property type="entry name" value="Peptidases_S8_S53"/>
    <property type="match status" value="1"/>
</dbReference>
<organism evidence="8 9">
    <name type="scientific">Fluviispira multicolorata</name>
    <dbReference type="NCBI Taxonomy" id="2654512"/>
    <lineage>
        <taxon>Bacteria</taxon>
        <taxon>Pseudomonadati</taxon>
        <taxon>Bdellovibrionota</taxon>
        <taxon>Oligoflexia</taxon>
        <taxon>Silvanigrellales</taxon>
        <taxon>Silvanigrellaceae</taxon>
        <taxon>Fluviispira</taxon>
    </lineage>
</organism>
<dbReference type="EMBL" id="WFLN01000009">
    <property type="protein sequence ID" value="KAB8028615.1"/>
    <property type="molecule type" value="Genomic_DNA"/>
</dbReference>
<dbReference type="SUPFAM" id="SSF52743">
    <property type="entry name" value="Subtilisin-like"/>
    <property type="match status" value="1"/>
</dbReference>
<dbReference type="Proteomes" id="UP000442694">
    <property type="component" value="Unassembled WGS sequence"/>
</dbReference>
<dbReference type="PANTHER" id="PTHR43806:SF11">
    <property type="entry name" value="CEREVISIN-RELATED"/>
    <property type="match status" value="1"/>
</dbReference>
<gene>
    <name evidence="8" type="ORF">GCL57_12920</name>
</gene>
<proteinExistence type="inferred from homology"/>
<evidence type="ECO:0000256" key="3">
    <source>
        <dbReference type="ARBA" id="ARBA00022801"/>
    </source>
</evidence>
<dbReference type="InterPro" id="IPR050131">
    <property type="entry name" value="Peptidase_S8_subtilisin-like"/>
</dbReference>
<evidence type="ECO:0000256" key="2">
    <source>
        <dbReference type="ARBA" id="ARBA00022670"/>
    </source>
</evidence>
<keyword evidence="3" id="KW-0378">Hydrolase</keyword>
<reference evidence="8 9" key="1">
    <citation type="submission" date="2019-10" db="EMBL/GenBank/DDBJ databases">
        <title>New genus of Silvanigrellaceae.</title>
        <authorList>
            <person name="Pitt A."/>
            <person name="Hahn M.W."/>
        </authorList>
    </citation>
    <scope>NUCLEOTIDE SEQUENCE [LARGE SCALE GENOMIC DNA]</scope>
    <source>
        <strain evidence="8 9">33A1-SZDP</strain>
    </source>
</reference>